<dbReference type="Proteomes" id="UP000253517">
    <property type="component" value="Unassembled WGS sequence"/>
</dbReference>
<keyword evidence="3" id="KW-1185">Reference proteome</keyword>
<feature type="domain" description="Peptidase M14" evidence="1">
    <location>
        <begin position="18"/>
        <end position="121"/>
    </location>
</feature>
<keyword evidence="2" id="KW-0645">Protease</keyword>
<keyword evidence="2" id="KW-0378">Hydrolase</keyword>
<proteinExistence type="predicted"/>
<protein>
    <submittedName>
        <fullName evidence="2">Zinc carboxypeptidase</fullName>
    </submittedName>
</protein>
<dbReference type="AlphaFoldDB" id="A0A369A463"/>
<dbReference type="GO" id="GO:0006508">
    <property type="term" value="P:proteolysis"/>
    <property type="evidence" value="ECO:0007669"/>
    <property type="project" value="InterPro"/>
</dbReference>
<evidence type="ECO:0000313" key="2">
    <source>
        <dbReference type="EMBL" id="RCX03136.1"/>
    </source>
</evidence>
<dbReference type="GO" id="GO:0004181">
    <property type="term" value="F:metallocarboxypeptidase activity"/>
    <property type="evidence" value="ECO:0007669"/>
    <property type="project" value="InterPro"/>
</dbReference>
<sequence length="368" mass="42425">MISNLSSHIHLTPERWYAWLQHFFTDNNDWSIDRGFSIEKRPIYCISAGNGSQKIVFWSQMHGNEATGTYALSDLLTYLSRERPLFEALKKHYTLVFLPMLNPDGAQRFSRYNALGSDLNREGLKTISPEMEILKKALESSTALAFNLHDQRNIFSVGRSSLPASLSLLAPSTITTKGLEARKHSIRLISAALERFTVEEIRYVARFSDEYYPKAMGEWCTDRGISAILVEAGGYYNDPHRIFARNLMTKFLLFCLEDLLTKDTGHKNLYQTLPVNAQDLRDLVIRNVRMQSPSGEITFDIACTGKYLPDQNQWRWMIDEIGDLDMIYGYKEVDLKSEEPISFQLFSPGDFLYIDKLPKSWHQWFTTI</sequence>
<dbReference type="RefSeq" id="WP_037358188.1">
    <property type="nucleotide sequence ID" value="NZ_BHZF01000003.1"/>
</dbReference>
<dbReference type="InterPro" id="IPR000834">
    <property type="entry name" value="Peptidase_M14"/>
</dbReference>
<comment type="caution">
    <text evidence="2">The sequence shown here is derived from an EMBL/GenBank/DDBJ whole genome shotgun (WGS) entry which is preliminary data.</text>
</comment>
<dbReference type="EMBL" id="QPJS01000003">
    <property type="protein sequence ID" value="RCX03136.1"/>
    <property type="molecule type" value="Genomic_DNA"/>
</dbReference>
<organism evidence="2 3">
    <name type="scientific">Schleiferia thermophila</name>
    <dbReference type="NCBI Taxonomy" id="884107"/>
    <lineage>
        <taxon>Bacteria</taxon>
        <taxon>Pseudomonadati</taxon>
        <taxon>Bacteroidota</taxon>
        <taxon>Flavobacteriia</taxon>
        <taxon>Flavobacteriales</taxon>
        <taxon>Schleiferiaceae</taxon>
        <taxon>Schleiferia</taxon>
    </lineage>
</organism>
<gene>
    <name evidence="2" type="ORF">DES35_10314</name>
</gene>
<dbReference type="GO" id="GO:0008270">
    <property type="term" value="F:zinc ion binding"/>
    <property type="evidence" value="ECO:0007669"/>
    <property type="project" value="InterPro"/>
</dbReference>
<keyword evidence="2" id="KW-0121">Carboxypeptidase</keyword>
<name>A0A369A463_9FLAO</name>
<dbReference type="CDD" id="cd06239">
    <property type="entry name" value="M14-like"/>
    <property type="match status" value="1"/>
</dbReference>
<reference evidence="2 3" key="1">
    <citation type="submission" date="2018-07" db="EMBL/GenBank/DDBJ databases">
        <title>Genomic Encyclopedia of Type Strains, Phase IV (KMG-IV): sequencing the most valuable type-strain genomes for metagenomic binning, comparative biology and taxonomic classification.</title>
        <authorList>
            <person name="Goeker M."/>
        </authorList>
    </citation>
    <scope>NUCLEOTIDE SEQUENCE [LARGE SCALE GENOMIC DNA]</scope>
    <source>
        <strain evidence="2 3">DSM 21410</strain>
    </source>
</reference>
<dbReference type="SUPFAM" id="SSF53187">
    <property type="entry name" value="Zn-dependent exopeptidases"/>
    <property type="match status" value="1"/>
</dbReference>
<accession>A0A369A463</accession>
<dbReference type="Pfam" id="PF00246">
    <property type="entry name" value="Peptidase_M14"/>
    <property type="match status" value="1"/>
</dbReference>
<dbReference type="Gene3D" id="3.40.630.10">
    <property type="entry name" value="Zn peptidases"/>
    <property type="match status" value="1"/>
</dbReference>
<evidence type="ECO:0000259" key="1">
    <source>
        <dbReference type="Pfam" id="PF00246"/>
    </source>
</evidence>
<evidence type="ECO:0000313" key="3">
    <source>
        <dbReference type="Proteomes" id="UP000253517"/>
    </source>
</evidence>